<dbReference type="RefSeq" id="XP_001943509.2">
    <property type="nucleotide sequence ID" value="XM_001943474.4"/>
</dbReference>
<feature type="region of interest" description="Disordered" evidence="1">
    <location>
        <begin position="225"/>
        <end position="246"/>
    </location>
</feature>
<accession>A0A8R1W0E9</accession>
<name>A0A8R1W0E9_ACYPI</name>
<sequence length="350" mass="38666">MRWTGFCIVPLLLHAVATSVARCCDAADVQPVTYRSDARGASPGPLILRSVISRALSRVRESTTDRRLAGDLWLETIDSNRPDGSTMATRSLPDDLVAQADAVFDNHRLSWRDAIVRGLDLNVYKDRELQRYVLGVTQRTGDSQSFVSRTFGIRRRRMQMFFMLPVMYKLGVITTLLTGLVVLTLKGVTIGVILLVIALTGLVAKLSKLHNPYVSPMPEVSAWSGYHHDPYDRSSQQQSPSPPLQDKNIHVHVHTAHGPVPSAVGYSPGPAPSAVSYSKGRLPLPPPLDDDDMNNYNNNYNYNGGGGPYWNRAGEEYYDATAINHRGDNHLQLGAESTTASNSVYHRWLG</sequence>
<evidence type="ECO:0000256" key="1">
    <source>
        <dbReference type="SAM" id="MobiDB-lite"/>
    </source>
</evidence>
<dbReference type="Proteomes" id="UP000007819">
    <property type="component" value="Chromosome X"/>
</dbReference>
<feature type="chain" id="PRO_5035748374" evidence="3">
    <location>
        <begin position="22"/>
        <end position="350"/>
    </location>
</feature>
<proteinExistence type="predicted"/>
<feature type="transmembrane region" description="Helical" evidence="2">
    <location>
        <begin position="188"/>
        <end position="207"/>
    </location>
</feature>
<evidence type="ECO:0000256" key="3">
    <source>
        <dbReference type="SAM" id="SignalP"/>
    </source>
</evidence>
<dbReference type="KEGG" id="api:100162875"/>
<keyword evidence="2" id="KW-0472">Membrane</keyword>
<dbReference type="CTD" id="41631"/>
<evidence type="ECO:0000313" key="4">
    <source>
        <dbReference type="EnsemblMetazoa" id="XP_001943509.2"/>
    </source>
</evidence>
<protein>
    <submittedName>
        <fullName evidence="4">Uncharacterized protein</fullName>
    </submittedName>
</protein>
<feature type="transmembrane region" description="Helical" evidence="2">
    <location>
        <begin position="161"/>
        <end position="182"/>
    </location>
</feature>
<keyword evidence="5" id="KW-1185">Reference proteome</keyword>
<feature type="signal peptide" evidence="3">
    <location>
        <begin position="1"/>
        <end position="21"/>
    </location>
</feature>
<keyword evidence="3" id="KW-0732">Signal</keyword>
<keyword evidence="2" id="KW-1133">Transmembrane helix</keyword>
<dbReference type="OrthoDB" id="6611212at2759"/>
<reference evidence="4" key="2">
    <citation type="submission" date="2022-06" db="UniProtKB">
        <authorList>
            <consortium name="EnsemblMetazoa"/>
        </authorList>
    </citation>
    <scope>IDENTIFICATION</scope>
</reference>
<dbReference type="AlphaFoldDB" id="A0A8R1W0E9"/>
<evidence type="ECO:0000313" key="5">
    <source>
        <dbReference type="Proteomes" id="UP000007819"/>
    </source>
</evidence>
<keyword evidence="2" id="KW-0812">Transmembrane</keyword>
<dbReference type="EnsemblMetazoa" id="XM_001943474.5">
    <property type="protein sequence ID" value="XP_001943509.2"/>
    <property type="gene ID" value="LOC100162875"/>
</dbReference>
<reference evidence="5" key="1">
    <citation type="submission" date="2010-06" db="EMBL/GenBank/DDBJ databases">
        <authorList>
            <person name="Jiang H."/>
            <person name="Abraham K."/>
            <person name="Ali S."/>
            <person name="Alsbrooks S.L."/>
            <person name="Anim B.N."/>
            <person name="Anosike U.S."/>
            <person name="Attaway T."/>
            <person name="Bandaranaike D.P."/>
            <person name="Battles P.K."/>
            <person name="Bell S.N."/>
            <person name="Bell A.V."/>
            <person name="Beltran B."/>
            <person name="Bickham C."/>
            <person name="Bustamante Y."/>
            <person name="Caleb T."/>
            <person name="Canada A."/>
            <person name="Cardenas V."/>
            <person name="Carter K."/>
            <person name="Chacko J."/>
            <person name="Chandrabose M.N."/>
            <person name="Chavez D."/>
            <person name="Chavez A."/>
            <person name="Chen L."/>
            <person name="Chu H.-S."/>
            <person name="Claassen K.J."/>
            <person name="Cockrell R."/>
            <person name="Collins M."/>
            <person name="Cooper J.A."/>
            <person name="Cree A."/>
            <person name="Curry S.M."/>
            <person name="Da Y."/>
            <person name="Dao M.D."/>
            <person name="Das B."/>
            <person name="Davila M.-L."/>
            <person name="Davy-Carroll L."/>
            <person name="Denson S."/>
            <person name="Dinh H."/>
            <person name="Ebong V.E."/>
            <person name="Edwards J.R."/>
            <person name="Egan A."/>
            <person name="El-Daye J."/>
            <person name="Escobedo L."/>
            <person name="Fernandez S."/>
            <person name="Fernando P.R."/>
            <person name="Flagg N."/>
            <person name="Forbes L.D."/>
            <person name="Fowler R.G."/>
            <person name="Fu Q."/>
            <person name="Gabisi R.A."/>
            <person name="Ganer J."/>
            <person name="Garbino Pronczuk A."/>
            <person name="Garcia R.M."/>
            <person name="Garner T."/>
            <person name="Garrett T.E."/>
            <person name="Gonzalez D.A."/>
            <person name="Hamid H."/>
            <person name="Hawkins E.S."/>
            <person name="Hirani K."/>
            <person name="Hogues M.E."/>
            <person name="Hollins B."/>
            <person name="Hsiao C.-H."/>
            <person name="Jabil R."/>
            <person name="James M.L."/>
            <person name="Jhangiani S.N."/>
            <person name="Johnson B."/>
            <person name="Johnson Q."/>
            <person name="Joshi V."/>
            <person name="Kalu J.B."/>
            <person name="Kam C."/>
            <person name="Kashfia A."/>
            <person name="Keebler J."/>
            <person name="Kisamo H."/>
            <person name="Kovar C.L."/>
            <person name="Lago L.A."/>
            <person name="Lai C.-Y."/>
            <person name="Laidlaw J."/>
            <person name="Lara F."/>
            <person name="Le T.-K."/>
            <person name="Lee S.L."/>
            <person name="Legall F.H."/>
            <person name="Lemon S.J."/>
            <person name="Lewis L.R."/>
            <person name="Li B."/>
            <person name="Liu Y."/>
            <person name="Liu Y.-S."/>
            <person name="Lopez J."/>
            <person name="Lozado R.J."/>
            <person name="Lu J."/>
            <person name="Madu R.C."/>
            <person name="Maheshwari M."/>
            <person name="Maheshwari R."/>
            <person name="Malloy K."/>
            <person name="Martinez E."/>
            <person name="Mathew T."/>
            <person name="Mercado I.C."/>
            <person name="Mercado C."/>
            <person name="Meyer B."/>
            <person name="Montgomery K."/>
            <person name="Morgan M.B."/>
            <person name="Munidasa M."/>
            <person name="Nazareth L.V."/>
            <person name="Nelson J."/>
            <person name="Ng B.M."/>
            <person name="Nguyen N.B."/>
            <person name="Nguyen P.Q."/>
            <person name="Nguyen T."/>
            <person name="Obregon M."/>
            <person name="Okwuonu G.O."/>
            <person name="Onwere C.G."/>
            <person name="Orozco G."/>
            <person name="Parra A."/>
            <person name="Patel S."/>
            <person name="Patil S."/>
            <person name="Perez A."/>
            <person name="Perez Y."/>
            <person name="Pham C."/>
            <person name="Primus E.L."/>
            <person name="Pu L.-L."/>
            <person name="Puazo M."/>
            <person name="Qin X."/>
            <person name="Quiroz J.B."/>
            <person name="Reese J."/>
            <person name="Richards S."/>
            <person name="Rives C.M."/>
            <person name="Robberts R."/>
            <person name="Ruiz S.J."/>
            <person name="Ruiz M.J."/>
            <person name="Santibanez J."/>
            <person name="Schneider B.W."/>
            <person name="Sisson I."/>
            <person name="Smith M."/>
            <person name="Sodergren E."/>
            <person name="Song X.-Z."/>
            <person name="Song B.B."/>
            <person name="Summersgill H."/>
            <person name="Thelus R."/>
            <person name="Thornton R.D."/>
            <person name="Trejos Z.Y."/>
            <person name="Usmani K."/>
            <person name="Vattathil S."/>
            <person name="Villasana D."/>
            <person name="Walker D.L."/>
            <person name="Wang S."/>
            <person name="Wang K."/>
            <person name="White C.S."/>
            <person name="Williams A.C."/>
            <person name="Williamson J."/>
            <person name="Wilson K."/>
            <person name="Woghiren I.O."/>
            <person name="Woodworth J.R."/>
            <person name="Worley K.C."/>
            <person name="Wright R.A."/>
            <person name="Wu W."/>
            <person name="Young L."/>
            <person name="Zhang L."/>
            <person name="Zhang J."/>
            <person name="Zhu Y."/>
            <person name="Muzny D.M."/>
            <person name="Weinstock G."/>
            <person name="Gibbs R.A."/>
        </authorList>
    </citation>
    <scope>NUCLEOTIDE SEQUENCE [LARGE SCALE GENOMIC DNA]</scope>
    <source>
        <strain evidence="5">LSR1</strain>
    </source>
</reference>
<organism evidence="4 5">
    <name type="scientific">Acyrthosiphon pisum</name>
    <name type="common">Pea aphid</name>
    <dbReference type="NCBI Taxonomy" id="7029"/>
    <lineage>
        <taxon>Eukaryota</taxon>
        <taxon>Metazoa</taxon>
        <taxon>Ecdysozoa</taxon>
        <taxon>Arthropoda</taxon>
        <taxon>Hexapoda</taxon>
        <taxon>Insecta</taxon>
        <taxon>Pterygota</taxon>
        <taxon>Neoptera</taxon>
        <taxon>Paraneoptera</taxon>
        <taxon>Hemiptera</taxon>
        <taxon>Sternorrhyncha</taxon>
        <taxon>Aphidomorpha</taxon>
        <taxon>Aphidoidea</taxon>
        <taxon>Aphididae</taxon>
        <taxon>Macrosiphini</taxon>
        <taxon>Acyrthosiphon</taxon>
    </lineage>
</organism>
<dbReference type="GeneID" id="100162875"/>
<evidence type="ECO:0000256" key="2">
    <source>
        <dbReference type="SAM" id="Phobius"/>
    </source>
</evidence>